<keyword evidence="2" id="KW-1185">Reference proteome</keyword>
<sequence>MAPSASKKSAIWKVSVAIYRPHSGNHMHWAPHLHGGDDHHIFEVVGEQPAFVRNDMEVDPKNTIRLEMDIELTKISENNVEEFKRVVRKTKVDDDTVHWNCQDYVLEALENLEMECIVDEDVDYQVAKTILKGELGPMV</sequence>
<name>A0A6A6NMS7_9PEZI</name>
<reference evidence="1" key="1">
    <citation type="journal article" date="2020" name="Stud. Mycol.">
        <title>101 Dothideomycetes genomes: a test case for predicting lifestyles and emergence of pathogens.</title>
        <authorList>
            <person name="Haridas S."/>
            <person name="Albert R."/>
            <person name="Binder M."/>
            <person name="Bloem J."/>
            <person name="Labutti K."/>
            <person name="Salamov A."/>
            <person name="Andreopoulos B."/>
            <person name="Baker S."/>
            <person name="Barry K."/>
            <person name="Bills G."/>
            <person name="Bluhm B."/>
            <person name="Cannon C."/>
            <person name="Castanera R."/>
            <person name="Culley D."/>
            <person name="Daum C."/>
            <person name="Ezra D."/>
            <person name="Gonzalez J."/>
            <person name="Henrissat B."/>
            <person name="Kuo A."/>
            <person name="Liang C."/>
            <person name="Lipzen A."/>
            <person name="Lutzoni F."/>
            <person name="Magnuson J."/>
            <person name="Mondo S."/>
            <person name="Nolan M."/>
            <person name="Ohm R."/>
            <person name="Pangilinan J."/>
            <person name="Park H.-J."/>
            <person name="Ramirez L."/>
            <person name="Alfaro M."/>
            <person name="Sun H."/>
            <person name="Tritt A."/>
            <person name="Yoshinaga Y."/>
            <person name="Zwiers L.-H."/>
            <person name="Turgeon B."/>
            <person name="Goodwin S."/>
            <person name="Spatafora J."/>
            <person name="Crous P."/>
            <person name="Grigoriev I."/>
        </authorList>
    </citation>
    <scope>NUCLEOTIDE SEQUENCE</scope>
    <source>
        <strain evidence="1">ATCC 16933</strain>
    </source>
</reference>
<accession>A0A6A6NMS7</accession>
<evidence type="ECO:0000313" key="1">
    <source>
        <dbReference type="EMBL" id="KAF2453050.1"/>
    </source>
</evidence>
<proteinExistence type="predicted"/>
<dbReference type="OrthoDB" id="37659at2759"/>
<protein>
    <submittedName>
        <fullName evidence="1">Uncharacterized protein</fullName>
    </submittedName>
</protein>
<evidence type="ECO:0000313" key="2">
    <source>
        <dbReference type="Proteomes" id="UP000799766"/>
    </source>
</evidence>
<organism evidence="1 2">
    <name type="scientific">Lineolata rhizophorae</name>
    <dbReference type="NCBI Taxonomy" id="578093"/>
    <lineage>
        <taxon>Eukaryota</taxon>
        <taxon>Fungi</taxon>
        <taxon>Dikarya</taxon>
        <taxon>Ascomycota</taxon>
        <taxon>Pezizomycotina</taxon>
        <taxon>Dothideomycetes</taxon>
        <taxon>Dothideomycetes incertae sedis</taxon>
        <taxon>Lineolatales</taxon>
        <taxon>Lineolataceae</taxon>
        <taxon>Lineolata</taxon>
    </lineage>
</organism>
<gene>
    <name evidence="1" type="ORF">BDY21DRAFT_367285</name>
</gene>
<dbReference type="EMBL" id="MU001700">
    <property type="protein sequence ID" value="KAF2453050.1"/>
    <property type="molecule type" value="Genomic_DNA"/>
</dbReference>
<dbReference type="Proteomes" id="UP000799766">
    <property type="component" value="Unassembled WGS sequence"/>
</dbReference>
<dbReference type="AlphaFoldDB" id="A0A6A6NMS7"/>